<dbReference type="KEGG" id="sact:DMT42_34245"/>
<reference evidence="2 3" key="1">
    <citation type="submission" date="2018-06" db="EMBL/GenBank/DDBJ databases">
        <title>The complete genome sequence of a nosiheptide producer Streptomyces actuosus ATCC 25421: deducing the ability of producing a new class III lantibiotics.</title>
        <authorList>
            <person name="Liu W."/>
            <person name="Sun F."/>
            <person name="Hu Y."/>
        </authorList>
    </citation>
    <scope>NUCLEOTIDE SEQUENCE [LARGE SCALE GENOMIC DNA]</scope>
    <source>
        <strain evidence="2 3">ATCC 25421</strain>
    </source>
</reference>
<sequence>MCGVLPHVRAVSDPVVHGHRDRGRRGRRRRRVNDGRNGRRRWRGRGGCGRRRPGRGRLRGRCGLRGRRREGRLRLGDQLVDEVIAAPRGADLLLDGNLSGEDEATPAGVRSTGTRRDEEPASVGWGAAGNGPAVDPALHLHQGAVRQGVDDAAAVGLAGCRRTGAGTQVDRAAAVVRADHAVTRGPRHLRGRTGSFRVTRALAPAIAGGNQVSDKCCHQDEGDDKPGTYAPARRIVRQGQLLCWSAEPQTAEPSHVPLSLARPAC</sequence>
<dbReference type="EMBL" id="CP029788">
    <property type="protein sequence ID" value="AWT46833.1"/>
    <property type="molecule type" value="Genomic_DNA"/>
</dbReference>
<feature type="region of interest" description="Disordered" evidence="1">
    <location>
        <begin position="95"/>
        <end position="122"/>
    </location>
</feature>
<feature type="compositionally biased region" description="Basic residues" evidence="1">
    <location>
        <begin position="38"/>
        <end position="56"/>
    </location>
</feature>
<evidence type="ECO:0000256" key="1">
    <source>
        <dbReference type="SAM" id="MobiDB-lite"/>
    </source>
</evidence>
<evidence type="ECO:0000313" key="3">
    <source>
        <dbReference type="Proteomes" id="UP000247634"/>
    </source>
</evidence>
<evidence type="ECO:0000313" key="2">
    <source>
        <dbReference type="EMBL" id="AWT46833.1"/>
    </source>
</evidence>
<accession>A0A2U9PBE6</accession>
<dbReference type="AlphaFoldDB" id="A0A2U9PBE6"/>
<keyword evidence="3" id="KW-1185">Reference proteome</keyword>
<name>A0A2U9PBE6_STRAS</name>
<gene>
    <name evidence="2" type="ORF">DMT42_34245</name>
</gene>
<organism evidence="2 3">
    <name type="scientific">Streptomyces actuosus</name>
    <dbReference type="NCBI Taxonomy" id="1885"/>
    <lineage>
        <taxon>Bacteria</taxon>
        <taxon>Bacillati</taxon>
        <taxon>Actinomycetota</taxon>
        <taxon>Actinomycetes</taxon>
        <taxon>Kitasatosporales</taxon>
        <taxon>Streptomycetaceae</taxon>
        <taxon>Streptomyces</taxon>
    </lineage>
</organism>
<protein>
    <submittedName>
        <fullName evidence="2">Uncharacterized protein</fullName>
    </submittedName>
</protein>
<proteinExistence type="predicted"/>
<dbReference type="Proteomes" id="UP000247634">
    <property type="component" value="Chromosome"/>
</dbReference>
<feature type="compositionally biased region" description="Basic residues" evidence="1">
    <location>
        <begin position="17"/>
        <end position="31"/>
    </location>
</feature>
<feature type="region of interest" description="Disordered" evidence="1">
    <location>
        <begin position="1"/>
        <end position="56"/>
    </location>
</feature>